<feature type="compositionally biased region" description="Polar residues" evidence="6">
    <location>
        <begin position="244"/>
        <end position="262"/>
    </location>
</feature>
<evidence type="ECO:0000313" key="9">
    <source>
        <dbReference type="Proteomes" id="UP000053328"/>
    </source>
</evidence>
<feature type="region of interest" description="Disordered" evidence="6">
    <location>
        <begin position="175"/>
        <end position="379"/>
    </location>
</feature>
<dbReference type="PROSITE" id="PS50600">
    <property type="entry name" value="ULP_PROTEASE"/>
    <property type="match status" value="1"/>
</dbReference>
<dbReference type="Gene3D" id="3.40.395.10">
    <property type="entry name" value="Adenoviral Proteinase, Chain A"/>
    <property type="match status" value="1"/>
</dbReference>
<feature type="compositionally biased region" description="Polar residues" evidence="6">
    <location>
        <begin position="1037"/>
        <end position="1046"/>
    </location>
</feature>
<evidence type="ECO:0000313" key="8">
    <source>
        <dbReference type="EMBL" id="KIW13578.1"/>
    </source>
</evidence>
<feature type="compositionally biased region" description="Polar residues" evidence="6">
    <location>
        <begin position="106"/>
        <end position="118"/>
    </location>
</feature>
<evidence type="ECO:0000256" key="5">
    <source>
        <dbReference type="ARBA" id="ARBA00022801"/>
    </source>
</evidence>
<feature type="region of interest" description="Disordered" evidence="6">
    <location>
        <begin position="1034"/>
        <end position="1265"/>
    </location>
</feature>
<dbReference type="STRING" id="91928.A0A0D2B3V4"/>
<feature type="compositionally biased region" description="Basic and acidic residues" evidence="6">
    <location>
        <begin position="1161"/>
        <end position="1170"/>
    </location>
</feature>
<dbReference type="PANTHER" id="PTHR46896:SF3">
    <property type="entry name" value="FI06413P-RELATED"/>
    <property type="match status" value="1"/>
</dbReference>
<feature type="compositionally biased region" description="Polar residues" evidence="6">
    <location>
        <begin position="635"/>
        <end position="646"/>
    </location>
</feature>
<feature type="region of interest" description="Disordered" evidence="6">
    <location>
        <begin position="39"/>
        <end position="154"/>
    </location>
</feature>
<dbReference type="GO" id="GO:0005737">
    <property type="term" value="C:cytoplasm"/>
    <property type="evidence" value="ECO:0007669"/>
    <property type="project" value="TreeGrafter"/>
</dbReference>
<feature type="region of interest" description="Disordered" evidence="6">
    <location>
        <begin position="868"/>
        <end position="891"/>
    </location>
</feature>
<feature type="compositionally biased region" description="Basic residues" evidence="6">
    <location>
        <begin position="878"/>
        <end position="891"/>
    </location>
</feature>
<dbReference type="GeneID" id="27335850"/>
<feature type="compositionally biased region" description="Acidic residues" evidence="6">
    <location>
        <begin position="83"/>
        <end position="93"/>
    </location>
</feature>
<feature type="compositionally biased region" description="Basic and acidic residues" evidence="6">
    <location>
        <begin position="1053"/>
        <end position="1070"/>
    </location>
</feature>
<dbReference type="GO" id="GO:0016926">
    <property type="term" value="P:protein desumoylation"/>
    <property type="evidence" value="ECO:0007669"/>
    <property type="project" value="TreeGrafter"/>
</dbReference>
<evidence type="ECO:0000256" key="3">
    <source>
        <dbReference type="ARBA" id="ARBA00022670"/>
    </source>
</evidence>
<evidence type="ECO:0000256" key="4">
    <source>
        <dbReference type="ARBA" id="ARBA00022786"/>
    </source>
</evidence>
<reference evidence="8 9" key="1">
    <citation type="submission" date="2015-01" db="EMBL/GenBank/DDBJ databases">
        <title>The Genome Sequence of Exophiala spinifera CBS89968.</title>
        <authorList>
            <consortium name="The Broad Institute Genomics Platform"/>
            <person name="Cuomo C."/>
            <person name="de Hoog S."/>
            <person name="Gorbushina A."/>
            <person name="Stielow B."/>
            <person name="Teixiera M."/>
            <person name="Abouelleil A."/>
            <person name="Chapman S.B."/>
            <person name="Priest M."/>
            <person name="Young S.K."/>
            <person name="Wortman J."/>
            <person name="Nusbaum C."/>
            <person name="Birren B."/>
        </authorList>
    </citation>
    <scope>NUCLEOTIDE SEQUENCE [LARGE SCALE GENOMIC DNA]</scope>
    <source>
        <strain evidence="8 9">CBS 89968</strain>
    </source>
</reference>
<name>A0A0D2B3V4_9EURO</name>
<dbReference type="GO" id="GO:0070139">
    <property type="term" value="F:SUMO-specific endopeptidase activity"/>
    <property type="evidence" value="ECO:0007669"/>
    <property type="project" value="TreeGrafter"/>
</dbReference>
<evidence type="ECO:0000256" key="6">
    <source>
        <dbReference type="SAM" id="MobiDB-lite"/>
    </source>
</evidence>
<keyword evidence="3" id="KW-0645">Protease</keyword>
<feature type="compositionally biased region" description="Basic and acidic residues" evidence="6">
    <location>
        <begin position="649"/>
        <end position="679"/>
    </location>
</feature>
<dbReference type="OrthoDB" id="442460at2759"/>
<keyword evidence="9" id="KW-1185">Reference proteome</keyword>
<gene>
    <name evidence="8" type="ORF">PV08_08767</name>
</gene>
<feature type="compositionally biased region" description="Basic and acidic residues" evidence="6">
    <location>
        <begin position="134"/>
        <end position="147"/>
    </location>
</feature>
<feature type="domain" description="Ubiquitin-like protease family profile" evidence="7">
    <location>
        <begin position="713"/>
        <end position="968"/>
    </location>
</feature>
<proteinExistence type="inferred from homology"/>
<evidence type="ECO:0000256" key="2">
    <source>
        <dbReference type="ARBA" id="ARBA00022553"/>
    </source>
</evidence>
<feature type="compositionally biased region" description="Polar residues" evidence="6">
    <location>
        <begin position="1192"/>
        <end position="1207"/>
    </location>
</feature>
<feature type="compositionally biased region" description="Basic and acidic residues" evidence="6">
    <location>
        <begin position="280"/>
        <end position="292"/>
    </location>
</feature>
<sequence>MRSNWTENVRNAVRSSFDNFLPRFSEPVVEDNSLIARNSNSSCASHSSQKRVPIPQQGSREYLTKRLNNYIRDNDPAQNDPIPIEDDDQEDTSENNPSIRLRTSKPLLQTRSPQNHEASSVKHAPPRHMPTRYPAERERGTTERRSIDNSQSAHENWLLGVASKPEPGFVTIQDPMKQPSSLAPGYRPVNTLNGARPPARPGHIHSTAHPSRGPQSHAFQYGDQTKGDALNHRHKRRKLEQPRTARQSNQDPIDIGESQQAEDSLDELGMSPAFGKGHTHQRDVGAFEDKRKAIPAQNLRRAEMSASSEDESTFTKASAQQRRAGQDESLKTSSVIQRSHATQAKVASPYFGKSEPPGRTSKGVRKTRQPKSLGQESPDALQESFCISHPRPAKQNPTSLDSVPATTFTRNLLGNDKNSAITNATKKPITKTQTLSPRTFKLLEFVSVPDSFADASLILEVDERTKRLEISTDMKELDTAPLQICLMEKINVLMHENQSNLVRLDCPRRGNTSTQTYLRLESVKAANDFVTLLQKLGCPHHTKTKDNGWIETALERAKDEMAGRHQKQATEEGSIIWQSSEQTKSSRKYPHVIQQDTARKQTRLIDRLDLPAVASEQPTVITGAERPGNDDSRPIQHSRNVQSSFMNLDRPDRSHEDANPLRRVTRSREPAKKDQRDQIPDSFRQPAKVSDLEILGNPWKSDLKYPITEKRSGTVPYEDLARLGHDEFLNDNLISFFVHYLENKIKSTKPELSPRIHIFNTYFFETLTKTPKGQKGRGINYEAVSKWTKAVDLFKRDFVVVPVNENFHWYLAIICNLPYFLPESEQGAREEIQPLILEDPSAPVETTDGDASEEQTQKSLAELSISDYDTSHQTASKAKAKKGPGKRRVSRLPKYDTDKPVIITLDSLGTPRSATSSILRQYVAAEAKNKKGLDLEPSDLRGMTAKKIPTQSNFSDCGLYLCMYLEQFVANPDTFVYNILQREENTHQWPETIRGQDLRGRLRDLLLELHRKQEGQPSKMEIPEVGRIMIGKIRSPPSRSQHLSSPTDEEVDDQKPGLRRTHYDGEELSSHSKSTPASLDTDFSKDAQSGRTVNGPSVPGGTTSAADQGRSRDGSSLGKSSGEVVQVAASPPASHNRHRENHKDSSELAAHLRTSRKRQRPARDDDDVHQQIRPKSPSTEFLSGVESYVGMQGSSSAGENPSLTNESILDDEVSSRRRKRTRHLDKFAGHSQESAMDAQAHSEAPLSLKHNEKTSMQQLIPTKKRQIDMGEVEIYEDTDEEQIGGSGTA</sequence>
<dbReference type="InterPro" id="IPR003653">
    <property type="entry name" value="Peptidase_C48_C"/>
</dbReference>
<dbReference type="InterPro" id="IPR038765">
    <property type="entry name" value="Papain-like_cys_pep_sf"/>
</dbReference>
<dbReference type="RefSeq" id="XP_016233794.1">
    <property type="nucleotide sequence ID" value="XM_016383091.1"/>
</dbReference>
<feature type="region of interest" description="Disordered" evidence="6">
    <location>
        <begin position="561"/>
        <end position="600"/>
    </location>
</feature>
<dbReference type="Proteomes" id="UP000053328">
    <property type="component" value="Unassembled WGS sequence"/>
</dbReference>
<evidence type="ECO:0000259" key="7">
    <source>
        <dbReference type="PROSITE" id="PS50600"/>
    </source>
</evidence>
<dbReference type="InterPro" id="IPR051947">
    <property type="entry name" value="Sentrin-specific_protease"/>
</dbReference>
<feature type="compositionally biased region" description="Polar residues" evidence="6">
    <location>
        <begin position="314"/>
        <end position="323"/>
    </location>
</feature>
<comment type="similarity">
    <text evidence="1">Belongs to the peptidase C48 family.</text>
</comment>
<evidence type="ECO:0000256" key="1">
    <source>
        <dbReference type="ARBA" id="ARBA00005234"/>
    </source>
</evidence>
<keyword evidence="4" id="KW-0833">Ubl conjugation pathway</keyword>
<dbReference type="VEuPathDB" id="FungiDB:PV08_08767"/>
<dbReference type="SUPFAM" id="SSF54001">
    <property type="entry name" value="Cysteine proteinases"/>
    <property type="match status" value="1"/>
</dbReference>
<dbReference type="InterPro" id="IPR057501">
    <property type="entry name" value="DeUb_enz_PH"/>
</dbReference>
<dbReference type="HOGENOM" id="CLU_262459_0_0_1"/>
<feature type="region of interest" description="Disordered" evidence="6">
    <location>
        <begin position="616"/>
        <end position="687"/>
    </location>
</feature>
<feature type="compositionally biased region" description="Polar residues" evidence="6">
    <location>
        <begin position="1086"/>
        <end position="1106"/>
    </location>
</feature>
<keyword evidence="2" id="KW-0597">Phosphoprotein</keyword>
<keyword evidence="5" id="KW-0378">Hydrolase</keyword>
<dbReference type="GO" id="GO:0006508">
    <property type="term" value="P:proteolysis"/>
    <property type="evidence" value="ECO:0007669"/>
    <property type="project" value="UniProtKB-KW"/>
</dbReference>
<accession>A0A0D2B3V4</accession>
<dbReference type="EMBL" id="KN847497">
    <property type="protein sequence ID" value="KIW13578.1"/>
    <property type="molecule type" value="Genomic_DNA"/>
</dbReference>
<dbReference type="Pfam" id="PF25424">
    <property type="entry name" value="PH_35"/>
    <property type="match status" value="1"/>
</dbReference>
<dbReference type="GO" id="GO:0005634">
    <property type="term" value="C:nucleus"/>
    <property type="evidence" value="ECO:0007669"/>
    <property type="project" value="TreeGrafter"/>
</dbReference>
<dbReference type="Pfam" id="PF02902">
    <property type="entry name" value="Peptidase_C48"/>
    <property type="match status" value="1"/>
</dbReference>
<feature type="compositionally biased region" description="Polar residues" evidence="6">
    <location>
        <begin position="331"/>
        <end position="342"/>
    </location>
</feature>
<organism evidence="8 9">
    <name type="scientific">Exophiala spinifera</name>
    <dbReference type="NCBI Taxonomy" id="91928"/>
    <lineage>
        <taxon>Eukaryota</taxon>
        <taxon>Fungi</taxon>
        <taxon>Dikarya</taxon>
        <taxon>Ascomycota</taxon>
        <taxon>Pezizomycotina</taxon>
        <taxon>Eurotiomycetes</taxon>
        <taxon>Chaetothyriomycetidae</taxon>
        <taxon>Chaetothyriales</taxon>
        <taxon>Herpotrichiellaceae</taxon>
        <taxon>Exophiala</taxon>
    </lineage>
</organism>
<protein>
    <recommendedName>
        <fullName evidence="7">Ubiquitin-like protease family profile domain-containing protein</fullName>
    </recommendedName>
</protein>
<dbReference type="PANTHER" id="PTHR46896">
    <property type="entry name" value="SENTRIN-SPECIFIC PROTEASE"/>
    <property type="match status" value="1"/>
</dbReference>